<comment type="caution">
    <text evidence="1">The sequence shown here is derived from an EMBL/GenBank/DDBJ whole genome shotgun (WGS) entry which is preliminary data.</text>
</comment>
<name>A0A5N6L4B3_9ROSI</name>
<dbReference type="AlphaFoldDB" id="A0A5N6L4B3"/>
<dbReference type="OrthoDB" id="340431at2759"/>
<evidence type="ECO:0000313" key="2">
    <source>
        <dbReference type="Proteomes" id="UP000327013"/>
    </source>
</evidence>
<evidence type="ECO:0000313" key="1">
    <source>
        <dbReference type="EMBL" id="KAB8748964.1"/>
    </source>
</evidence>
<dbReference type="Proteomes" id="UP000327013">
    <property type="component" value="Unassembled WGS sequence"/>
</dbReference>
<organism evidence="1 2">
    <name type="scientific">Carpinus fangiana</name>
    <dbReference type="NCBI Taxonomy" id="176857"/>
    <lineage>
        <taxon>Eukaryota</taxon>
        <taxon>Viridiplantae</taxon>
        <taxon>Streptophyta</taxon>
        <taxon>Embryophyta</taxon>
        <taxon>Tracheophyta</taxon>
        <taxon>Spermatophyta</taxon>
        <taxon>Magnoliopsida</taxon>
        <taxon>eudicotyledons</taxon>
        <taxon>Gunneridae</taxon>
        <taxon>Pentapetalae</taxon>
        <taxon>rosids</taxon>
        <taxon>fabids</taxon>
        <taxon>Fagales</taxon>
        <taxon>Betulaceae</taxon>
        <taxon>Carpinus</taxon>
    </lineage>
</organism>
<protein>
    <recommendedName>
        <fullName evidence="3">RPN13 DEUBAD domain-containing protein</fullName>
    </recommendedName>
</protein>
<dbReference type="InterPro" id="IPR038108">
    <property type="entry name" value="RPN13_DEUBAD_sf"/>
</dbReference>
<accession>A0A5N6L4B3</accession>
<dbReference type="EMBL" id="VIBQ01000098">
    <property type="protein sequence ID" value="KAB8748964.1"/>
    <property type="molecule type" value="Genomic_DNA"/>
</dbReference>
<reference evidence="1 2" key="1">
    <citation type="submission" date="2019-06" db="EMBL/GenBank/DDBJ databases">
        <title>A chromosomal-level reference genome of Carpinus fangiana (Coryloideae, Betulaceae).</title>
        <authorList>
            <person name="Yang X."/>
            <person name="Wang Z."/>
            <person name="Zhang L."/>
            <person name="Hao G."/>
            <person name="Liu J."/>
            <person name="Yang Y."/>
        </authorList>
    </citation>
    <scope>NUCLEOTIDE SEQUENCE [LARGE SCALE GENOMIC DNA]</scope>
    <source>
        <strain evidence="1">Cfa_2016G</strain>
        <tissue evidence="1">Leaf</tissue>
    </source>
</reference>
<evidence type="ECO:0008006" key="3">
    <source>
        <dbReference type="Google" id="ProtNLM"/>
    </source>
</evidence>
<gene>
    <name evidence="1" type="ORF">FH972_026515</name>
</gene>
<proteinExistence type="predicted"/>
<keyword evidence="2" id="KW-1185">Reference proteome</keyword>
<sequence length="199" mass="20974">MLFDSVSSTNNLPSDANTAIQNFLNSLNADNPAVQQRSAGGGDTIEDTFTTLVDLLPSTTTIPMLASPTTTETFICNLLVKHLPPSLIYLAHDMDPADIPDDADSDPEAVAALADELDIEQQKDLLRRVLRSPQFHQALAQITQALRDGGLPAIAGAVGIEVEGNGYYNAAAGIPMNGGKAVKAFLEGAKKSVDAEKKG</sequence>
<dbReference type="Gene3D" id="1.10.2020.20">
    <property type="match status" value="1"/>
</dbReference>